<keyword evidence="8" id="KW-1185">Reference proteome</keyword>
<dbReference type="Pfam" id="PF12174">
    <property type="entry name" value="RST"/>
    <property type="match status" value="1"/>
</dbReference>
<dbReference type="PANTHER" id="PTHR32263:SF12">
    <property type="entry name" value="INACTIVE POLY [ADP-RIBOSE] POLYMERASE SRO4-RELATED"/>
    <property type="match status" value="1"/>
</dbReference>
<comment type="caution">
    <text evidence="7">The sequence shown here is derived from an EMBL/GenBank/DDBJ whole genome shotgun (WGS) entry which is preliminary data.</text>
</comment>
<dbReference type="Gene3D" id="3.90.228.10">
    <property type="match status" value="1"/>
</dbReference>
<evidence type="ECO:0008006" key="9">
    <source>
        <dbReference type="Google" id="ProtNLM"/>
    </source>
</evidence>
<evidence type="ECO:0000313" key="8">
    <source>
        <dbReference type="Proteomes" id="UP001443914"/>
    </source>
</evidence>
<keyword evidence="3" id="KW-0346">Stress response</keyword>
<dbReference type="AlphaFoldDB" id="A0AAW1GX86"/>
<name>A0AAW1GX86_SAPOF</name>
<proteinExistence type="predicted"/>
<evidence type="ECO:0000256" key="4">
    <source>
        <dbReference type="ARBA" id="ARBA00023242"/>
    </source>
</evidence>
<keyword evidence="2" id="KW-0217">Developmental protein</keyword>
<accession>A0AAW1GX86</accession>
<dbReference type="InterPro" id="IPR012317">
    <property type="entry name" value="Poly(ADP-ribose)pol_cat_dom"/>
</dbReference>
<organism evidence="7 8">
    <name type="scientific">Saponaria officinalis</name>
    <name type="common">Common soapwort</name>
    <name type="synonym">Lychnis saponaria</name>
    <dbReference type="NCBI Taxonomy" id="3572"/>
    <lineage>
        <taxon>Eukaryota</taxon>
        <taxon>Viridiplantae</taxon>
        <taxon>Streptophyta</taxon>
        <taxon>Embryophyta</taxon>
        <taxon>Tracheophyta</taxon>
        <taxon>Spermatophyta</taxon>
        <taxon>Magnoliopsida</taxon>
        <taxon>eudicotyledons</taxon>
        <taxon>Gunneridae</taxon>
        <taxon>Pentapetalae</taxon>
        <taxon>Caryophyllales</taxon>
        <taxon>Caryophyllaceae</taxon>
        <taxon>Caryophylleae</taxon>
        <taxon>Saponaria</taxon>
    </lineage>
</organism>
<evidence type="ECO:0000259" key="5">
    <source>
        <dbReference type="PROSITE" id="PS51059"/>
    </source>
</evidence>
<evidence type="ECO:0000256" key="3">
    <source>
        <dbReference type="ARBA" id="ARBA00023016"/>
    </source>
</evidence>
<evidence type="ECO:0000256" key="1">
    <source>
        <dbReference type="ARBA" id="ARBA00004123"/>
    </source>
</evidence>
<gene>
    <name evidence="7" type="ORF">RND81_13G131000</name>
</gene>
<dbReference type="EMBL" id="JBDFQZ010000013">
    <property type="protein sequence ID" value="KAK9669449.1"/>
    <property type="molecule type" value="Genomic_DNA"/>
</dbReference>
<comment type="subcellular location">
    <subcellularLocation>
        <location evidence="1">Nucleus</location>
    </subcellularLocation>
</comment>
<dbReference type="InterPro" id="IPR044964">
    <property type="entry name" value="RCD1/SRO1-5"/>
</dbReference>
<feature type="domain" description="PARP catalytic" evidence="5">
    <location>
        <begin position="49"/>
        <end position="270"/>
    </location>
</feature>
<dbReference type="PANTHER" id="PTHR32263">
    <property type="entry name" value="INACTIVE POLY [ADP-RIBOSE] POLYMERASE SRO4-RELATED"/>
    <property type="match status" value="1"/>
</dbReference>
<evidence type="ECO:0000259" key="6">
    <source>
        <dbReference type="PROSITE" id="PS51879"/>
    </source>
</evidence>
<keyword evidence="4" id="KW-0539">Nucleus</keyword>
<dbReference type="GO" id="GO:0003950">
    <property type="term" value="F:NAD+ poly-ADP-ribosyltransferase activity"/>
    <property type="evidence" value="ECO:0007669"/>
    <property type="project" value="InterPro"/>
</dbReference>
<dbReference type="Proteomes" id="UP001443914">
    <property type="component" value="Unassembled WGS sequence"/>
</dbReference>
<dbReference type="PROSITE" id="PS51879">
    <property type="entry name" value="RST"/>
    <property type="match status" value="1"/>
</dbReference>
<protein>
    <recommendedName>
        <fullName evidence="9">Inactive poly [ADP-ribose] polymerase SRO5</fullName>
    </recommendedName>
</protein>
<feature type="domain" description="RST" evidence="6">
    <location>
        <begin position="263"/>
        <end position="334"/>
    </location>
</feature>
<dbReference type="InterPro" id="IPR022003">
    <property type="entry name" value="RST"/>
</dbReference>
<dbReference type="SUPFAM" id="SSF56399">
    <property type="entry name" value="ADP-ribosylation"/>
    <property type="match status" value="1"/>
</dbReference>
<dbReference type="PROSITE" id="PS51059">
    <property type="entry name" value="PARP_CATALYTIC"/>
    <property type="match status" value="1"/>
</dbReference>
<sequence length="349" mass="39258">MDSNFLVFQSENHVYDHNFVAGDSSPATEVAYDGEASVSDCESGITDSSSGHRRRRIFSESMAVEIPENDRSHELIRRKFLAGVEDTAVFTAVHRRNWSENSSTLARIQTFQIHAKAMEKKCGGNPNMKFGWYGGDKDRINQILAHGFSFNDLLINNNGAIFLSPDGFPSQSVDDCGADEDGLRHVLLCRVLLGQSELVQLGSGQVHPSSDEFDSGVDSYENPKNYVIWSANMNTHILPEYVVTFKVKETHSSSQEVVSKMRRMPTSPWISFPSLISILAKYLAKDATALITKYHNDYKERKLSRAELIRKVRHIAGDKLLISVIKLFKVNRELKMSSFGLSQYKNINN</sequence>
<dbReference type="GO" id="GO:0005634">
    <property type="term" value="C:nucleus"/>
    <property type="evidence" value="ECO:0007669"/>
    <property type="project" value="UniProtKB-SubCell"/>
</dbReference>
<evidence type="ECO:0000256" key="2">
    <source>
        <dbReference type="ARBA" id="ARBA00022473"/>
    </source>
</evidence>
<evidence type="ECO:0000313" key="7">
    <source>
        <dbReference type="EMBL" id="KAK9669449.1"/>
    </source>
</evidence>
<reference evidence="7" key="1">
    <citation type="submission" date="2024-03" db="EMBL/GenBank/DDBJ databases">
        <title>WGS assembly of Saponaria officinalis var. Norfolk2.</title>
        <authorList>
            <person name="Jenkins J."/>
            <person name="Shu S."/>
            <person name="Grimwood J."/>
            <person name="Barry K."/>
            <person name="Goodstein D."/>
            <person name="Schmutz J."/>
            <person name="Leebens-Mack J."/>
            <person name="Osbourn A."/>
        </authorList>
    </citation>
    <scope>NUCLEOTIDE SEQUENCE [LARGE SCALE GENOMIC DNA]</scope>
    <source>
        <strain evidence="7">JIC</strain>
    </source>
</reference>